<dbReference type="OrthoDB" id="4707605at2759"/>
<dbReference type="InterPro" id="IPR045518">
    <property type="entry name" value="2EXR"/>
</dbReference>
<organism evidence="2 3">
    <name type="scientific">Truncatella angustata</name>
    <dbReference type="NCBI Taxonomy" id="152316"/>
    <lineage>
        <taxon>Eukaryota</taxon>
        <taxon>Fungi</taxon>
        <taxon>Dikarya</taxon>
        <taxon>Ascomycota</taxon>
        <taxon>Pezizomycotina</taxon>
        <taxon>Sordariomycetes</taxon>
        <taxon>Xylariomycetidae</taxon>
        <taxon>Amphisphaeriales</taxon>
        <taxon>Sporocadaceae</taxon>
        <taxon>Truncatella</taxon>
    </lineage>
</organism>
<protein>
    <recommendedName>
        <fullName evidence="1">2EXR domain-containing protein</fullName>
    </recommendedName>
</protein>
<dbReference type="Proteomes" id="UP000758603">
    <property type="component" value="Unassembled WGS sequence"/>
</dbReference>
<accession>A0A9P8ZY70</accession>
<gene>
    <name evidence="2" type="ORF">BKA67DRAFT_657653</name>
</gene>
<reference evidence="2" key="1">
    <citation type="journal article" date="2021" name="Nat. Commun.">
        <title>Genetic determinants of endophytism in the Arabidopsis root mycobiome.</title>
        <authorList>
            <person name="Mesny F."/>
            <person name="Miyauchi S."/>
            <person name="Thiergart T."/>
            <person name="Pickel B."/>
            <person name="Atanasova L."/>
            <person name="Karlsson M."/>
            <person name="Huettel B."/>
            <person name="Barry K.W."/>
            <person name="Haridas S."/>
            <person name="Chen C."/>
            <person name="Bauer D."/>
            <person name="Andreopoulos W."/>
            <person name="Pangilinan J."/>
            <person name="LaButti K."/>
            <person name="Riley R."/>
            <person name="Lipzen A."/>
            <person name="Clum A."/>
            <person name="Drula E."/>
            <person name="Henrissat B."/>
            <person name="Kohler A."/>
            <person name="Grigoriev I.V."/>
            <person name="Martin F.M."/>
            <person name="Hacquard S."/>
        </authorList>
    </citation>
    <scope>NUCLEOTIDE SEQUENCE</scope>
    <source>
        <strain evidence="2">MPI-SDFR-AT-0073</strain>
    </source>
</reference>
<sequence>MSRHHASVHEQAVIDTVSTLTTPESDTVYAPGFPQFPDLPAELRMVIWIYALHKESACRLVPLLDENKCQVLPHKGLVSPFLTVNSESRCEALKFYTLSLALYAVPKPRLDLACLESPCDSPSLGDLQSYTYAYVGNIKKAARVYIGAAAVFFKTSGTLFLNPQRDIFVCGTNVRSLCMPQSWEPHTGKAKEWPSPDFSTGADADKKKIAHLALHQLSAPVYMTSGLEPTTRRSCAPRA</sequence>
<dbReference type="RefSeq" id="XP_045959996.1">
    <property type="nucleotide sequence ID" value="XM_046107150.1"/>
</dbReference>
<keyword evidence="3" id="KW-1185">Reference proteome</keyword>
<evidence type="ECO:0000259" key="1">
    <source>
        <dbReference type="Pfam" id="PF20150"/>
    </source>
</evidence>
<dbReference type="GeneID" id="70136041"/>
<dbReference type="AlphaFoldDB" id="A0A9P8ZY70"/>
<feature type="domain" description="2EXR" evidence="1">
    <location>
        <begin position="33"/>
        <end position="104"/>
    </location>
</feature>
<dbReference type="EMBL" id="JAGPXC010000003">
    <property type="protein sequence ID" value="KAH6655731.1"/>
    <property type="molecule type" value="Genomic_DNA"/>
</dbReference>
<evidence type="ECO:0000313" key="3">
    <source>
        <dbReference type="Proteomes" id="UP000758603"/>
    </source>
</evidence>
<proteinExistence type="predicted"/>
<evidence type="ECO:0000313" key="2">
    <source>
        <dbReference type="EMBL" id="KAH6655731.1"/>
    </source>
</evidence>
<comment type="caution">
    <text evidence="2">The sequence shown here is derived from an EMBL/GenBank/DDBJ whole genome shotgun (WGS) entry which is preliminary data.</text>
</comment>
<name>A0A9P8ZY70_9PEZI</name>
<dbReference type="Pfam" id="PF20150">
    <property type="entry name" value="2EXR"/>
    <property type="match status" value="1"/>
</dbReference>